<dbReference type="EMBL" id="LR131271">
    <property type="protein sequence ID" value="VDR27503.1"/>
    <property type="molecule type" value="Genomic_DNA"/>
</dbReference>
<keyword evidence="5" id="KW-0675">Receptor</keyword>
<evidence type="ECO:0000313" key="5">
    <source>
        <dbReference type="EMBL" id="VDR27503.1"/>
    </source>
</evidence>
<comment type="subcellular location">
    <subcellularLocation>
        <location evidence="1">Cell outer membrane</location>
    </subcellularLocation>
</comment>
<dbReference type="KEGG" id="rtg:NCTC13098_03873"/>
<dbReference type="GO" id="GO:0009279">
    <property type="term" value="C:cell outer membrane"/>
    <property type="evidence" value="ECO:0007669"/>
    <property type="project" value="UniProtKB-SubCell"/>
</dbReference>
<evidence type="ECO:0000256" key="1">
    <source>
        <dbReference type="ARBA" id="ARBA00004442"/>
    </source>
</evidence>
<evidence type="ECO:0000259" key="4">
    <source>
        <dbReference type="Pfam" id="PF00593"/>
    </source>
</evidence>
<accession>A0A3P8M3M9</accession>
<protein>
    <submittedName>
        <fullName evidence="5">Outer membrane receptor for monomeric catechols</fullName>
    </submittedName>
</protein>
<evidence type="ECO:0000313" key="6">
    <source>
        <dbReference type="Proteomes" id="UP000274346"/>
    </source>
</evidence>
<keyword evidence="3" id="KW-0998">Cell outer membrane</keyword>
<reference evidence="5 6" key="1">
    <citation type="submission" date="2018-12" db="EMBL/GenBank/DDBJ databases">
        <authorList>
            <consortium name="Pathogen Informatics"/>
        </authorList>
    </citation>
    <scope>NUCLEOTIDE SEQUENCE [LARGE SCALE GENOMIC DNA]</scope>
    <source>
        <strain evidence="5 6">NCTC13098</strain>
    </source>
</reference>
<dbReference type="InterPro" id="IPR000531">
    <property type="entry name" value="Beta-barrel_TonB"/>
</dbReference>
<sequence length="81" mass="8962">MRGTSTLPPAVVLKRRTINELSYRSGNQGGLNFGLQPSTNETFEIGSKTRIGNGLFTAALFQTNTDNEIVVGRQQRRTHQL</sequence>
<feature type="domain" description="TonB-dependent receptor-like beta-barrel" evidence="4">
    <location>
        <begin position="17"/>
        <end position="73"/>
    </location>
</feature>
<evidence type="ECO:0000256" key="3">
    <source>
        <dbReference type="ARBA" id="ARBA00023237"/>
    </source>
</evidence>
<dbReference type="Gene3D" id="2.40.170.20">
    <property type="entry name" value="TonB-dependent receptor, beta-barrel domain"/>
    <property type="match status" value="1"/>
</dbReference>
<proteinExistence type="predicted"/>
<evidence type="ECO:0000256" key="2">
    <source>
        <dbReference type="ARBA" id="ARBA00023136"/>
    </source>
</evidence>
<dbReference type="Proteomes" id="UP000274346">
    <property type="component" value="Chromosome"/>
</dbReference>
<dbReference type="AlphaFoldDB" id="A0A3P8M3M9"/>
<name>A0A3P8M3M9_RAOTE</name>
<dbReference type="SUPFAM" id="SSF56935">
    <property type="entry name" value="Porins"/>
    <property type="match status" value="1"/>
</dbReference>
<gene>
    <name evidence="5" type="ORF">NCTC13098_03873</name>
</gene>
<dbReference type="InterPro" id="IPR036942">
    <property type="entry name" value="Beta-barrel_TonB_sf"/>
</dbReference>
<organism evidence="5 6">
    <name type="scientific">Raoultella terrigena</name>
    <name type="common">Klebsiella terrigena</name>
    <dbReference type="NCBI Taxonomy" id="577"/>
    <lineage>
        <taxon>Bacteria</taxon>
        <taxon>Pseudomonadati</taxon>
        <taxon>Pseudomonadota</taxon>
        <taxon>Gammaproteobacteria</taxon>
        <taxon>Enterobacterales</taxon>
        <taxon>Enterobacteriaceae</taxon>
        <taxon>Klebsiella/Raoultella group</taxon>
        <taxon>Raoultella</taxon>
    </lineage>
</organism>
<dbReference type="Pfam" id="PF00593">
    <property type="entry name" value="TonB_dep_Rec_b-barrel"/>
    <property type="match status" value="1"/>
</dbReference>
<keyword evidence="2" id="KW-0472">Membrane</keyword>